<gene>
    <name evidence="4" type="ORF">EV378_3899</name>
</gene>
<feature type="region of interest" description="Disordered" evidence="3">
    <location>
        <begin position="226"/>
        <end position="254"/>
    </location>
</feature>
<dbReference type="EMBL" id="SMFZ01000002">
    <property type="protein sequence ID" value="TCK19955.1"/>
    <property type="molecule type" value="Genomic_DNA"/>
</dbReference>
<keyword evidence="4" id="KW-0121">Carboxypeptidase</keyword>
<dbReference type="PANTHER" id="PTHR30023:SF0">
    <property type="entry name" value="PENICILLIN-SENSITIVE CARBOXYPEPTIDASE A"/>
    <property type="match status" value="1"/>
</dbReference>
<comment type="similarity">
    <text evidence="1">Belongs to the peptidase S13 family.</text>
</comment>
<dbReference type="PANTHER" id="PTHR30023">
    <property type="entry name" value="D-ALANYL-D-ALANINE CARBOXYPEPTIDASE"/>
    <property type="match status" value="1"/>
</dbReference>
<dbReference type="Pfam" id="PF02113">
    <property type="entry name" value="Peptidase_S13"/>
    <property type="match status" value="2"/>
</dbReference>
<keyword evidence="2" id="KW-0378">Hydrolase</keyword>
<dbReference type="InterPro" id="IPR000667">
    <property type="entry name" value="Peptidase_S13"/>
</dbReference>
<name>A0A4R1HHQ0_PSEEN</name>
<dbReference type="SUPFAM" id="SSF56601">
    <property type="entry name" value="beta-lactamase/transpeptidase-like"/>
    <property type="match status" value="1"/>
</dbReference>
<proteinExistence type="inferred from homology"/>
<dbReference type="Proteomes" id="UP000295560">
    <property type="component" value="Unassembled WGS sequence"/>
</dbReference>
<evidence type="ECO:0000313" key="4">
    <source>
        <dbReference type="EMBL" id="TCK19955.1"/>
    </source>
</evidence>
<dbReference type="GO" id="GO:0000270">
    <property type="term" value="P:peptidoglycan metabolic process"/>
    <property type="evidence" value="ECO:0007669"/>
    <property type="project" value="TreeGrafter"/>
</dbReference>
<evidence type="ECO:0000313" key="5">
    <source>
        <dbReference type="Proteomes" id="UP000295560"/>
    </source>
</evidence>
<dbReference type="InterPro" id="IPR012338">
    <property type="entry name" value="Beta-lactam/transpept-like"/>
</dbReference>
<feature type="region of interest" description="Disordered" evidence="3">
    <location>
        <begin position="267"/>
        <end position="286"/>
    </location>
</feature>
<dbReference type="AlphaFoldDB" id="A0A4R1HHQ0"/>
<dbReference type="GO" id="GO:0006508">
    <property type="term" value="P:proteolysis"/>
    <property type="evidence" value="ECO:0007669"/>
    <property type="project" value="InterPro"/>
</dbReference>
<dbReference type="Gene3D" id="3.50.80.20">
    <property type="entry name" value="D-Ala-D-Ala carboxypeptidase C, peptidase S13"/>
    <property type="match status" value="1"/>
</dbReference>
<dbReference type="OrthoDB" id="56883at2"/>
<protein>
    <submittedName>
        <fullName evidence="4">D-alanyl-D-alanine carboxypeptidase/D-alanyl-D-alanine-endopeptidase (Penicillin-binding protein 4)</fullName>
    </submittedName>
</protein>
<dbReference type="NCBIfam" id="TIGR00666">
    <property type="entry name" value="PBP4"/>
    <property type="match status" value="1"/>
</dbReference>
<feature type="compositionally biased region" description="Polar residues" evidence="3">
    <location>
        <begin position="242"/>
        <end position="251"/>
    </location>
</feature>
<accession>A0A4R1HHQ0</accession>
<dbReference type="GO" id="GO:0004185">
    <property type="term" value="F:serine-type carboxypeptidase activity"/>
    <property type="evidence" value="ECO:0007669"/>
    <property type="project" value="InterPro"/>
</dbReference>
<dbReference type="Gene3D" id="3.40.710.10">
    <property type="entry name" value="DD-peptidase/beta-lactamase superfamily"/>
    <property type="match status" value="2"/>
</dbReference>
<sequence>MGRRHRRVERSTRRLAVIAVVVAILAGLFGAVALAGPATRDKLGLGTAATAYPPVPIPELGPLPGGAPTPNPAGLVKALTDPSQDPALGALSGVVVDASAQRGTPPMWQRDQNEPMVPGSVTKLLTAAAALLTLNPTDRLATRVVPGPEPDSVVLVGGGDPTLTALPAGKNSVYPEPARIDDLAAEVKKAVNRPITTVYTDTSLWTGPDLAPSWGPGDVQSGDITPMTSLMLDGGRPDPTVQDGQPRSTNPAEDAGQALAKALGASQVKEGRAAPGTSPIASVGSPPVASLVENMLTASDNVTAEALARQVALSRKVDPSFDGGAKAVTDALSQAGYDTNGLVLRDGSGLSPEDRISTSLLGSVLASAAAVSKNPNDVQYLRPILTGLPVAGGGGTLADRFTDGRSVAGRGVVRAKTGTLTGASSLAGVVSDVDGRLLVFAFISNGTSPADARPKLDDLAATLSRCGCRA</sequence>
<keyword evidence="5" id="KW-1185">Reference proteome</keyword>
<organism evidence="4 5">
    <name type="scientific">Pseudonocardia endophytica</name>
    <dbReference type="NCBI Taxonomy" id="401976"/>
    <lineage>
        <taxon>Bacteria</taxon>
        <taxon>Bacillati</taxon>
        <taxon>Actinomycetota</taxon>
        <taxon>Actinomycetes</taxon>
        <taxon>Pseudonocardiales</taxon>
        <taxon>Pseudonocardiaceae</taxon>
        <taxon>Pseudonocardia</taxon>
    </lineage>
</organism>
<evidence type="ECO:0000256" key="1">
    <source>
        <dbReference type="ARBA" id="ARBA00006096"/>
    </source>
</evidence>
<evidence type="ECO:0000256" key="3">
    <source>
        <dbReference type="SAM" id="MobiDB-lite"/>
    </source>
</evidence>
<dbReference type="PRINTS" id="PR00922">
    <property type="entry name" value="DADACBPTASE3"/>
</dbReference>
<comment type="caution">
    <text evidence="4">The sequence shown here is derived from an EMBL/GenBank/DDBJ whole genome shotgun (WGS) entry which is preliminary data.</text>
</comment>
<reference evidence="4 5" key="1">
    <citation type="submission" date="2019-03" db="EMBL/GenBank/DDBJ databases">
        <title>Sequencing the genomes of 1000 actinobacteria strains.</title>
        <authorList>
            <person name="Klenk H.-P."/>
        </authorList>
    </citation>
    <scope>NUCLEOTIDE SEQUENCE [LARGE SCALE GENOMIC DNA]</scope>
    <source>
        <strain evidence="4 5">DSM 44969</strain>
    </source>
</reference>
<dbReference type="RefSeq" id="WP_132428351.1">
    <property type="nucleotide sequence ID" value="NZ_SMFZ01000002.1"/>
</dbReference>
<keyword evidence="4" id="KW-0645">Protease</keyword>
<evidence type="ECO:0000256" key="2">
    <source>
        <dbReference type="ARBA" id="ARBA00022801"/>
    </source>
</evidence>